<evidence type="ECO:0000313" key="3">
    <source>
        <dbReference type="EMBL" id="GIF54989.1"/>
    </source>
</evidence>
<proteinExistence type="predicted"/>
<evidence type="ECO:0000259" key="2">
    <source>
        <dbReference type="Pfam" id="PF14206"/>
    </source>
</evidence>
<feature type="domain" description="Cysteine-rich CPCC" evidence="2">
    <location>
        <begin position="44"/>
        <end position="114"/>
    </location>
</feature>
<gene>
    <name evidence="3" type="ORF">Air01nite_10840</name>
</gene>
<dbReference type="Pfam" id="PF14206">
    <property type="entry name" value="Cys_rich_CPCC"/>
    <property type="match status" value="1"/>
</dbReference>
<name>A0ABQ4BWV3_9ACTN</name>
<dbReference type="Proteomes" id="UP000624325">
    <property type="component" value="Unassembled WGS sequence"/>
</dbReference>
<comment type="caution">
    <text evidence="3">The sequence shown here is derived from an EMBL/GenBank/DDBJ whole genome shotgun (WGS) entry which is preliminary data.</text>
</comment>
<feature type="region of interest" description="Disordered" evidence="1">
    <location>
        <begin position="74"/>
        <end position="96"/>
    </location>
</feature>
<sequence>MHEHAGKPGGRSAEEVERRTRWAEQYIEALCLRSVVAETGSGPYACPCCQYPTLDGRGQFQMCFVCGWEDDGQDDEDADTVRGGPNGPISLTEARHAYAKRQARWERRRRRSRPETG</sequence>
<organism evidence="3 4">
    <name type="scientific">Asanoa iriomotensis</name>
    <dbReference type="NCBI Taxonomy" id="234613"/>
    <lineage>
        <taxon>Bacteria</taxon>
        <taxon>Bacillati</taxon>
        <taxon>Actinomycetota</taxon>
        <taxon>Actinomycetes</taxon>
        <taxon>Micromonosporales</taxon>
        <taxon>Micromonosporaceae</taxon>
        <taxon>Asanoa</taxon>
    </lineage>
</organism>
<keyword evidence="4" id="KW-1185">Reference proteome</keyword>
<dbReference type="InterPro" id="IPR025983">
    <property type="entry name" value="Cys_rich_CPCC"/>
</dbReference>
<dbReference type="RefSeq" id="WP_203700692.1">
    <property type="nucleotide sequence ID" value="NZ_BAAALU010000005.1"/>
</dbReference>
<evidence type="ECO:0000256" key="1">
    <source>
        <dbReference type="SAM" id="MobiDB-lite"/>
    </source>
</evidence>
<dbReference type="EMBL" id="BONC01000005">
    <property type="protein sequence ID" value="GIF54989.1"/>
    <property type="molecule type" value="Genomic_DNA"/>
</dbReference>
<protein>
    <recommendedName>
        <fullName evidence="2">Cysteine-rich CPCC domain-containing protein</fullName>
    </recommendedName>
</protein>
<evidence type="ECO:0000313" key="4">
    <source>
        <dbReference type="Proteomes" id="UP000624325"/>
    </source>
</evidence>
<accession>A0ABQ4BWV3</accession>
<reference evidence="3 4" key="1">
    <citation type="submission" date="2021-01" db="EMBL/GenBank/DDBJ databases">
        <title>Whole genome shotgun sequence of Asanoa iriomotensis NBRC 100142.</title>
        <authorList>
            <person name="Komaki H."/>
            <person name="Tamura T."/>
        </authorList>
    </citation>
    <scope>NUCLEOTIDE SEQUENCE [LARGE SCALE GENOMIC DNA]</scope>
    <source>
        <strain evidence="3 4">NBRC 100142</strain>
    </source>
</reference>